<dbReference type="EMBL" id="JBJJXI010000045">
    <property type="protein sequence ID" value="KAL3401492.1"/>
    <property type="molecule type" value="Genomic_DNA"/>
</dbReference>
<dbReference type="GO" id="GO:0000340">
    <property type="term" value="F:RNA 7-methylguanosine cap binding"/>
    <property type="evidence" value="ECO:0007669"/>
    <property type="project" value="UniProtKB-ARBA"/>
</dbReference>
<dbReference type="PANTHER" id="PTHR11960">
    <property type="entry name" value="EUKARYOTIC TRANSLATION INITIATION FACTOR 4E RELATED"/>
    <property type="match status" value="1"/>
</dbReference>
<feature type="compositionally biased region" description="Gly residues" evidence="8">
    <location>
        <begin position="10"/>
        <end position="21"/>
    </location>
</feature>
<dbReference type="InterPro" id="IPR023398">
    <property type="entry name" value="TIF_eIF4e-like"/>
</dbReference>
<protein>
    <recommendedName>
        <fullName evidence="6">eIF-4F 25 kDa subunit</fullName>
    </recommendedName>
</protein>
<evidence type="ECO:0000256" key="7">
    <source>
        <dbReference type="RuleBase" id="RU004374"/>
    </source>
</evidence>
<dbReference type="Pfam" id="PF01652">
    <property type="entry name" value="IF4E"/>
    <property type="match status" value="1"/>
</dbReference>
<dbReference type="PROSITE" id="PS00813">
    <property type="entry name" value="IF4E"/>
    <property type="match status" value="1"/>
</dbReference>
<dbReference type="AlphaFoldDB" id="A0ABD2X7W4"/>
<dbReference type="PANTHER" id="PTHR11960:SF8">
    <property type="entry name" value="EUKARYOTIC TRANSLATION INITIATION FACTOR 4E1-RELATED"/>
    <property type="match status" value="1"/>
</dbReference>
<evidence type="ECO:0000256" key="5">
    <source>
        <dbReference type="ARBA" id="ARBA00022917"/>
    </source>
</evidence>
<gene>
    <name evidence="9" type="ORF">TKK_005323</name>
</gene>
<evidence type="ECO:0000256" key="1">
    <source>
        <dbReference type="ARBA" id="ARBA00009860"/>
    </source>
</evidence>
<sequence>MHRNRNNRSNGGGGSGFGSGNSNGVREYNLPRRGDRVTFNRFGNGNNGPAAAPTQAAAPDAAAAAAVNQRANERIVETIQVEPPTLEIERRENTQTPAEDFPPELLIKHPLQNTWTLWYFELDKSKSWEESQREITSFDTAEDFWSMYHHIKTASELKNGCDYSMFKQGIRPMWEDKANKQGGRWLINLDKKQRSTELDHFWLEILLCMIGEGFNEYSDDICGAVVNVRPRTDKIAVWTGDASVQASVMEIGRKLKERLKITPKITIGYQVHKDTMVQKGSTTKNTYVI</sequence>
<organism evidence="9 10">
    <name type="scientific">Trichogramma kaykai</name>
    <dbReference type="NCBI Taxonomy" id="54128"/>
    <lineage>
        <taxon>Eukaryota</taxon>
        <taxon>Metazoa</taxon>
        <taxon>Ecdysozoa</taxon>
        <taxon>Arthropoda</taxon>
        <taxon>Hexapoda</taxon>
        <taxon>Insecta</taxon>
        <taxon>Pterygota</taxon>
        <taxon>Neoptera</taxon>
        <taxon>Endopterygota</taxon>
        <taxon>Hymenoptera</taxon>
        <taxon>Apocrita</taxon>
        <taxon>Proctotrupomorpha</taxon>
        <taxon>Chalcidoidea</taxon>
        <taxon>Trichogrammatidae</taxon>
        <taxon>Trichogramma</taxon>
    </lineage>
</organism>
<keyword evidence="5 7" id="KW-0648">Protein biosynthesis</keyword>
<dbReference type="Proteomes" id="UP001627154">
    <property type="component" value="Unassembled WGS sequence"/>
</dbReference>
<evidence type="ECO:0000313" key="9">
    <source>
        <dbReference type="EMBL" id="KAL3401492.1"/>
    </source>
</evidence>
<comment type="caution">
    <text evidence="9">The sequence shown here is derived from an EMBL/GenBank/DDBJ whole genome shotgun (WGS) entry which is preliminary data.</text>
</comment>
<keyword evidence="2 7" id="KW-0396">Initiation factor</keyword>
<evidence type="ECO:0000256" key="4">
    <source>
        <dbReference type="ARBA" id="ARBA00022884"/>
    </source>
</evidence>
<proteinExistence type="inferred from homology"/>
<evidence type="ECO:0000256" key="3">
    <source>
        <dbReference type="ARBA" id="ARBA00022845"/>
    </source>
</evidence>
<evidence type="ECO:0000313" key="10">
    <source>
        <dbReference type="Proteomes" id="UP001627154"/>
    </source>
</evidence>
<dbReference type="GO" id="GO:0006417">
    <property type="term" value="P:regulation of translation"/>
    <property type="evidence" value="ECO:0007669"/>
    <property type="project" value="UniProtKB-KW"/>
</dbReference>
<reference evidence="9 10" key="1">
    <citation type="journal article" date="2024" name="bioRxiv">
        <title>A reference genome for Trichogramma kaykai: A tiny desert-dwelling parasitoid wasp with competing sex-ratio distorters.</title>
        <authorList>
            <person name="Culotta J."/>
            <person name="Lindsey A.R."/>
        </authorList>
    </citation>
    <scope>NUCLEOTIDE SEQUENCE [LARGE SCALE GENOMIC DNA]</scope>
    <source>
        <strain evidence="9 10">KSX58</strain>
    </source>
</reference>
<dbReference type="Gene3D" id="3.30.760.10">
    <property type="entry name" value="RNA Cap, Translation Initiation Factor Eif4e"/>
    <property type="match status" value="1"/>
</dbReference>
<dbReference type="GO" id="GO:0003743">
    <property type="term" value="F:translation initiation factor activity"/>
    <property type="evidence" value="ECO:0007669"/>
    <property type="project" value="UniProtKB-KW"/>
</dbReference>
<name>A0ABD2X7W4_9HYME</name>
<feature type="region of interest" description="Disordered" evidence="8">
    <location>
        <begin position="1"/>
        <end position="57"/>
    </location>
</feature>
<dbReference type="InterPro" id="IPR001040">
    <property type="entry name" value="TIF_eIF_4E"/>
</dbReference>
<dbReference type="InterPro" id="IPR019770">
    <property type="entry name" value="TIF_eIF_4E_CS"/>
</dbReference>
<keyword evidence="4 7" id="KW-0694">RNA-binding</keyword>
<accession>A0ABD2X7W4</accession>
<evidence type="ECO:0000256" key="6">
    <source>
        <dbReference type="ARBA" id="ARBA00032656"/>
    </source>
</evidence>
<keyword evidence="10" id="KW-1185">Reference proteome</keyword>
<feature type="compositionally biased region" description="Basic and acidic residues" evidence="8">
    <location>
        <begin position="29"/>
        <end position="38"/>
    </location>
</feature>
<evidence type="ECO:0000256" key="8">
    <source>
        <dbReference type="SAM" id="MobiDB-lite"/>
    </source>
</evidence>
<keyword evidence="3" id="KW-0810">Translation regulation</keyword>
<comment type="similarity">
    <text evidence="1 7">Belongs to the eukaryotic initiation factor 4E family.</text>
</comment>
<dbReference type="SUPFAM" id="SSF55418">
    <property type="entry name" value="eIF4e-like"/>
    <property type="match status" value="1"/>
</dbReference>
<evidence type="ECO:0000256" key="2">
    <source>
        <dbReference type="ARBA" id="ARBA00022540"/>
    </source>
</evidence>